<dbReference type="Gene3D" id="3.90.1750.10">
    <property type="entry name" value="Hect, E3 ligase catalytic domains"/>
    <property type="match status" value="1"/>
</dbReference>
<accession>A0A9W8IKJ5</accession>
<dbReference type="PANTHER" id="PTHR45670">
    <property type="entry name" value="E3 UBIQUITIN-PROTEIN LIGASE TRIP12"/>
    <property type="match status" value="1"/>
</dbReference>
<keyword evidence="9" id="KW-0012">Acyltransferase</keyword>
<dbReference type="Pfam" id="PF00632">
    <property type="entry name" value="HECT"/>
    <property type="match status" value="1"/>
</dbReference>
<dbReference type="GO" id="GO:0061630">
    <property type="term" value="F:ubiquitin protein ligase activity"/>
    <property type="evidence" value="ECO:0007669"/>
    <property type="project" value="UniProtKB-EC"/>
</dbReference>
<dbReference type="Gene3D" id="1.25.10.10">
    <property type="entry name" value="Leucine-rich Repeat Variant"/>
    <property type="match status" value="1"/>
</dbReference>
<feature type="region of interest" description="Disordered" evidence="7">
    <location>
        <begin position="648"/>
        <end position="676"/>
    </location>
</feature>
<evidence type="ECO:0000256" key="1">
    <source>
        <dbReference type="ARBA" id="ARBA00000885"/>
    </source>
</evidence>
<dbReference type="GO" id="GO:0043161">
    <property type="term" value="P:proteasome-mediated ubiquitin-dependent protein catabolic process"/>
    <property type="evidence" value="ECO:0007669"/>
    <property type="project" value="TreeGrafter"/>
</dbReference>
<evidence type="ECO:0000313" key="10">
    <source>
        <dbReference type="Proteomes" id="UP001140074"/>
    </source>
</evidence>
<dbReference type="PANTHER" id="PTHR45670:SF1">
    <property type="entry name" value="E3 UBIQUITIN-PROTEIN LIGASE HECTD1"/>
    <property type="match status" value="1"/>
</dbReference>
<dbReference type="PROSITE" id="PS50237">
    <property type="entry name" value="HECT"/>
    <property type="match status" value="1"/>
</dbReference>
<dbReference type="InterPro" id="IPR045322">
    <property type="entry name" value="HECTD1/TRIP12-like"/>
</dbReference>
<reference evidence="9" key="1">
    <citation type="submission" date="2022-07" db="EMBL/GenBank/DDBJ databases">
        <title>Phylogenomic reconstructions and comparative analyses of Kickxellomycotina fungi.</title>
        <authorList>
            <person name="Reynolds N.K."/>
            <person name="Stajich J.E."/>
            <person name="Barry K."/>
            <person name="Grigoriev I.V."/>
            <person name="Crous P."/>
            <person name="Smith M.E."/>
        </authorList>
    </citation>
    <scope>NUCLEOTIDE SEQUENCE</scope>
    <source>
        <strain evidence="9">RSA 476</strain>
    </source>
</reference>
<comment type="catalytic activity">
    <reaction evidence="1">
        <text>S-ubiquitinyl-[E2 ubiquitin-conjugating enzyme]-L-cysteine + [acceptor protein]-L-lysine = [E2 ubiquitin-conjugating enzyme]-L-cysteine + N(6)-ubiquitinyl-[acceptor protein]-L-lysine.</text>
        <dbReference type="EC" id="2.3.2.26"/>
    </reaction>
</comment>
<feature type="region of interest" description="Disordered" evidence="7">
    <location>
        <begin position="1056"/>
        <end position="1118"/>
    </location>
</feature>
<evidence type="ECO:0000259" key="8">
    <source>
        <dbReference type="PROSITE" id="PS50237"/>
    </source>
</evidence>
<dbReference type="Pfam" id="PF25579">
    <property type="entry name" value="TPR_TRIP12_N"/>
    <property type="match status" value="1"/>
</dbReference>
<dbReference type="Gene3D" id="3.30.2410.10">
    <property type="entry name" value="Hect, E3 ligase catalytic domain"/>
    <property type="match status" value="1"/>
</dbReference>
<feature type="compositionally biased region" description="Acidic residues" evidence="7">
    <location>
        <begin position="67"/>
        <end position="122"/>
    </location>
</feature>
<name>A0A9W8IKJ5_9FUNG</name>
<protein>
    <recommendedName>
        <fullName evidence="3">HECT-type E3 ubiquitin transferase</fullName>
        <ecNumber evidence="3">2.3.2.26</ecNumber>
    </recommendedName>
</protein>
<feature type="domain" description="HECT" evidence="8">
    <location>
        <begin position="1408"/>
        <end position="1765"/>
    </location>
</feature>
<dbReference type="InterPro" id="IPR057948">
    <property type="entry name" value="TPR_TRIP12_N"/>
</dbReference>
<dbReference type="Proteomes" id="UP001140074">
    <property type="component" value="Unassembled WGS sequence"/>
</dbReference>
<proteinExistence type="inferred from homology"/>
<evidence type="ECO:0000256" key="3">
    <source>
        <dbReference type="ARBA" id="ARBA00012485"/>
    </source>
</evidence>
<organism evidence="9 10">
    <name type="scientific">Coemansia aciculifera</name>
    <dbReference type="NCBI Taxonomy" id="417176"/>
    <lineage>
        <taxon>Eukaryota</taxon>
        <taxon>Fungi</taxon>
        <taxon>Fungi incertae sedis</taxon>
        <taxon>Zoopagomycota</taxon>
        <taxon>Kickxellomycotina</taxon>
        <taxon>Kickxellomycetes</taxon>
        <taxon>Kickxellales</taxon>
        <taxon>Kickxellaceae</taxon>
        <taxon>Coemansia</taxon>
    </lineage>
</organism>
<evidence type="ECO:0000256" key="7">
    <source>
        <dbReference type="SAM" id="MobiDB-lite"/>
    </source>
</evidence>
<sequence length="1765" mass="189734">MLYSLYCIELRLNSHHPPGSRNVVLNSADISSSTAAEAVADSSFESMEVCEVDSVDADDIEASHIEVDEEEDDSDSEGDSNSEGDSDDADDADRDNDSDDGEPSDEDDEDAASDDDDDDDEAGVQGDDMSALESILGGRHAELLASAGLTIGGLARVNSTNQFRPLLAALKQYDNQTQQLIALQELTELLSISTEDSLVGLNFGELGQSLVNLLKGADGDYGELTGFIENNIDIMLLACRCLSNLLEALPLAGGLLARLGAIEVLCGKLLEIEYIDLAEQALSTLMQMSKEFPAKVCEAGGLSACLMFLDFFATGTQRTALSCAANCAQGVTKDQFSQAKDAVQVLERTMFYTDQKCAEYSCHALLCLIRAFRSSPDLVSQLVSPSLLASIVESISPDRADSISAPPTLLLRVLAAVTHCSPERAAQALDADIIVVLERIVKLQFIGAAEYSAPSTRASARQDSVARVSDQAWEALRLLVAILPPLPSTPDALAQSEALVSGISSSVVAPATTSDNTECSLQLLCLSAILTRPRVIQQLLQTLVSTLIAAFHSTMSVAARHCLLLAVLRVSFALNAEQLLVALRDAKLPTFIASAISSVESPLLSAISLLIARIVLDKLPGVFTRDFIREGVADELAELASNARTALISAESPEDATTESDSSVSEDNDADCKPTDTTSLAHASMVVNAHAPKLLHSAPADRVSSQVPTRDGLSYLLGSDTSALNELVVCQAQLLHSQLVAADASKPTDGSGSGCSSVLAQLRRLSQQLSRESVSTEDMCTCAKELSAILVSADGVTCYELTQSGIVGSLASVLGRRADTTRSGIESSDSADVLVTCLLSQRCTTSTGEVATATVTAYEVLVQRLQEALCVAENLSISETYRLDSGEARTPADMLTKQIRFSIAPASEECMSALTEAANASEAAKEASATMGRVRQSFRAITVSVHAVAPFSVLEAYLRPRVALFVGKRPRLSPQRSAQLASSLFGDASGHDEGSTELRPQQAQIDRLPVSAVASGSRHDMRRGGAAQVGKQHLRMLKMIARSSGIDLHAAGLLDDQESSDSDDDSGSSEEQPLSASAHQRVERQDKGASESMLADDGGSTSGNANATPASASAESDSTAGDWRLMLTLKIGGIERVVEASDNIFQTIHNACQGNEALRDANPWTQTFQIQFHVEFGKPQPQPQPSSSSLPGQIADVSQVLSAALGERSATIVEVIKLLYSRLSRAQQLARSSECQVDELSADVFVNRKLAAKVARQLDDPLMVVCSALPSWCHVLIRHAPFLVSFDARVAYLQATSFGHSRNVSRWQTIAQREARGSGRTAPDTLVPLGRMQRQKVRISRSRMLESALKVLELYGTAKSTLEVEYFDEVGTGLGPTLEFYSTVSRCLQERPLGMWRETHAADSATSGLRNPPLADAQPEYVDAPYGLFPRPIMPTDVAANADKLEPTLVGASILQLFRFAGHFVAKGLIDGRILDLPLHEEFWAAVQRYVSAARHGNCEFAWSWGQLEAVDQDMASSLRYLYQFVKAKDEIYARKDMSMEQMQSAAEAIRDPKNQAAISDLALDFTLPGHPEIELRAGGADIPVTINNVHNYVDLVARWILDVGIRAQVEAFCAGFDKVFPCSDLLIFTPAELCRIVGPSTENEDWSSATLRSAIKAEHGFSLASPTVQMFLGFMESLDCLGRRSFLRFVTGAPRLPLGGFRALYPPLTLVQKMSEAPLSPDDYLPSVMTCANFIKLPNYSSLEVLKRRWGHAVAEGQQSFHLS</sequence>
<feature type="compositionally biased region" description="Basic and acidic residues" evidence="7">
    <location>
        <begin position="1080"/>
        <end position="1089"/>
    </location>
</feature>
<dbReference type="SMART" id="SM00119">
    <property type="entry name" value="HECTc"/>
    <property type="match status" value="1"/>
</dbReference>
<dbReference type="Gene3D" id="3.30.2160.10">
    <property type="entry name" value="Hect, E3 ligase catalytic domain"/>
    <property type="match status" value="1"/>
</dbReference>
<feature type="region of interest" description="Disordered" evidence="7">
    <location>
        <begin position="55"/>
        <end position="125"/>
    </location>
</feature>
<dbReference type="EC" id="2.3.2.26" evidence="3"/>
<feature type="active site" description="Glycyl thioester intermediate" evidence="6">
    <location>
        <position position="1732"/>
    </location>
</feature>
<dbReference type="InterPro" id="IPR035983">
    <property type="entry name" value="Hect_E3_ubiquitin_ligase"/>
</dbReference>
<feature type="compositionally biased region" description="Polar residues" evidence="7">
    <location>
        <begin position="1102"/>
        <end position="1118"/>
    </location>
</feature>
<evidence type="ECO:0000256" key="5">
    <source>
        <dbReference type="ARBA" id="ARBA00022786"/>
    </source>
</evidence>
<feature type="region of interest" description="Disordered" evidence="7">
    <location>
        <begin position="985"/>
        <end position="1030"/>
    </location>
</feature>
<comment type="caution">
    <text evidence="9">The sequence shown here is derived from an EMBL/GenBank/DDBJ whole genome shotgun (WGS) entry which is preliminary data.</text>
</comment>
<dbReference type="SUPFAM" id="SSF56204">
    <property type="entry name" value="Hect, E3 ligase catalytic domain"/>
    <property type="match status" value="1"/>
</dbReference>
<dbReference type="InterPro" id="IPR016024">
    <property type="entry name" value="ARM-type_fold"/>
</dbReference>
<evidence type="ECO:0000256" key="4">
    <source>
        <dbReference type="ARBA" id="ARBA00022679"/>
    </source>
</evidence>
<keyword evidence="10" id="KW-1185">Reference proteome</keyword>
<comment type="similarity">
    <text evidence="2">Belongs to the UPL family. K-HECT subfamily.</text>
</comment>
<gene>
    <name evidence="9" type="primary">UFD4</name>
    <name evidence="9" type="ORF">GGH94_002050</name>
</gene>
<evidence type="ECO:0000313" key="9">
    <source>
        <dbReference type="EMBL" id="KAJ2865689.1"/>
    </source>
</evidence>
<feature type="compositionally biased region" description="Acidic residues" evidence="7">
    <location>
        <begin position="1056"/>
        <end position="1068"/>
    </location>
</feature>
<dbReference type="InterPro" id="IPR011989">
    <property type="entry name" value="ARM-like"/>
</dbReference>
<dbReference type="SUPFAM" id="SSF48371">
    <property type="entry name" value="ARM repeat"/>
    <property type="match status" value="1"/>
</dbReference>
<keyword evidence="4 9" id="KW-0808">Transferase</keyword>
<keyword evidence="5 6" id="KW-0833">Ubl conjugation pathway</keyword>
<dbReference type="EMBL" id="JANBUY010000054">
    <property type="protein sequence ID" value="KAJ2865689.1"/>
    <property type="molecule type" value="Genomic_DNA"/>
</dbReference>
<dbReference type="GO" id="GO:0000209">
    <property type="term" value="P:protein polyubiquitination"/>
    <property type="evidence" value="ECO:0007669"/>
    <property type="project" value="TreeGrafter"/>
</dbReference>
<evidence type="ECO:0000256" key="2">
    <source>
        <dbReference type="ARBA" id="ARBA00006331"/>
    </source>
</evidence>
<feature type="compositionally biased region" description="Acidic residues" evidence="7">
    <location>
        <begin position="652"/>
        <end position="669"/>
    </location>
</feature>
<dbReference type="InterPro" id="IPR000569">
    <property type="entry name" value="HECT_dom"/>
</dbReference>
<evidence type="ECO:0000256" key="6">
    <source>
        <dbReference type="PROSITE-ProRule" id="PRU00104"/>
    </source>
</evidence>